<evidence type="ECO:0000256" key="4">
    <source>
        <dbReference type="RuleBase" id="RU003719"/>
    </source>
</evidence>
<dbReference type="GO" id="GO:0047545">
    <property type="term" value="F:(S)-2-hydroxyglutarate dehydrogenase activity"/>
    <property type="evidence" value="ECO:0007669"/>
    <property type="project" value="UniProtKB-ARBA"/>
</dbReference>
<dbReference type="SUPFAM" id="SSF52283">
    <property type="entry name" value="Formate/glycerate dehydrogenase catalytic domain-like"/>
    <property type="match status" value="1"/>
</dbReference>
<dbReference type="InterPro" id="IPR006139">
    <property type="entry name" value="D-isomer_2_OHA_DH_cat_dom"/>
</dbReference>
<evidence type="ECO:0000256" key="2">
    <source>
        <dbReference type="ARBA" id="ARBA00023002"/>
    </source>
</evidence>
<keyword evidence="8" id="KW-1185">Reference proteome</keyword>
<dbReference type="InterPro" id="IPR029753">
    <property type="entry name" value="D-isomer_DH_CS"/>
</dbReference>
<evidence type="ECO:0000256" key="1">
    <source>
        <dbReference type="ARBA" id="ARBA00005854"/>
    </source>
</evidence>
<dbReference type="EMBL" id="SMAJ01000004">
    <property type="protein sequence ID" value="TCT08997.1"/>
    <property type="molecule type" value="Genomic_DNA"/>
</dbReference>
<dbReference type="PANTHER" id="PTHR42789">
    <property type="entry name" value="D-ISOMER SPECIFIC 2-HYDROXYACID DEHYDROGENASE FAMILY PROTEIN (AFU_ORTHOLOGUE AFUA_6G10090)"/>
    <property type="match status" value="1"/>
</dbReference>
<keyword evidence="2 4" id="KW-0560">Oxidoreductase</keyword>
<evidence type="ECO:0000313" key="8">
    <source>
        <dbReference type="Proteomes" id="UP000295525"/>
    </source>
</evidence>
<accession>A0A4R3MAV6</accession>
<sequence>MKLVICEFMDNASVATLAAQFDTLYDPTLVDRRPELLAALADADGLIVRNRTQVDRALLEAATRLRVVGRLGVGLDNIDVPACEARQVAVIPATGANARAVAEYVIGTAMALLRRAYTRSADTAAGNWPRAALSDGCEIAGKTLGLIGFGGIGQLTARLAQSLDIKVIAYDPLIAADAPVWKNTKATPAKLDDLLAQADIVSLHVPLTEQTRHLIDQNALAKMRTSAILINTARGGIVDETALGNALRLGQLGGAAIDVFAHEPLAAGSALSDAPNLILTPHIAGVTTESNVRVSALIAERVAAQLK</sequence>
<feature type="domain" description="D-isomer specific 2-hydroxyacid dehydrogenase NAD-binding" evidence="6">
    <location>
        <begin position="107"/>
        <end position="284"/>
    </location>
</feature>
<dbReference type="InterPro" id="IPR006140">
    <property type="entry name" value="D-isomer_DH_NAD-bd"/>
</dbReference>
<dbReference type="Gene3D" id="3.40.50.720">
    <property type="entry name" value="NAD(P)-binding Rossmann-like Domain"/>
    <property type="match status" value="2"/>
</dbReference>
<organism evidence="7 8">
    <name type="scientific">Paralcaligenes ureilyticus</name>
    <dbReference type="NCBI Taxonomy" id="627131"/>
    <lineage>
        <taxon>Bacteria</taxon>
        <taxon>Pseudomonadati</taxon>
        <taxon>Pseudomonadota</taxon>
        <taxon>Betaproteobacteria</taxon>
        <taxon>Burkholderiales</taxon>
        <taxon>Alcaligenaceae</taxon>
        <taxon>Paralcaligenes</taxon>
    </lineage>
</organism>
<dbReference type="Proteomes" id="UP000295525">
    <property type="component" value="Unassembled WGS sequence"/>
</dbReference>
<dbReference type="InterPro" id="IPR036291">
    <property type="entry name" value="NAD(P)-bd_dom_sf"/>
</dbReference>
<gene>
    <name evidence="7" type="ORF">EDC26_104157</name>
</gene>
<dbReference type="InterPro" id="IPR050857">
    <property type="entry name" value="D-2-hydroxyacid_DH"/>
</dbReference>
<dbReference type="OrthoDB" id="9805416at2"/>
<feature type="domain" description="D-isomer specific 2-hydroxyacid dehydrogenase catalytic" evidence="5">
    <location>
        <begin position="33"/>
        <end position="304"/>
    </location>
</feature>
<keyword evidence="3" id="KW-0520">NAD</keyword>
<reference evidence="7 8" key="1">
    <citation type="submission" date="2019-03" db="EMBL/GenBank/DDBJ databases">
        <title>Genomic Encyclopedia of Type Strains, Phase IV (KMG-IV): sequencing the most valuable type-strain genomes for metagenomic binning, comparative biology and taxonomic classification.</title>
        <authorList>
            <person name="Goeker M."/>
        </authorList>
    </citation>
    <scope>NUCLEOTIDE SEQUENCE [LARGE SCALE GENOMIC DNA]</scope>
    <source>
        <strain evidence="7 8">DSM 24591</strain>
    </source>
</reference>
<dbReference type="RefSeq" id="WP_132581115.1">
    <property type="nucleotide sequence ID" value="NZ_SMAJ01000004.1"/>
</dbReference>
<evidence type="ECO:0000259" key="5">
    <source>
        <dbReference type="Pfam" id="PF00389"/>
    </source>
</evidence>
<comment type="similarity">
    <text evidence="1 4">Belongs to the D-isomer specific 2-hydroxyacid dehydrogenase family.</text>
</comment>
<proteinExistence type="inferred from homology"/>
<dbReference type="Pfam" id="PF02826">
    <property type="entry name" value="2-Hacid_dh_C"/>
    <property type="match status" value="1"/>
</dbReference>
<dbReference type="PROSITE" id="PS00671">
    <property type="entry name" value="D_2_HYDROXYACID_DH_3"/>
    <property type="match status" value="1"/>
</dbReference>
<evidence type="ECO:0000259" key="6">
    <source>
        <dbReference type="Pfam" id="PF02826"/>
    </source>
</evidence>
<dbReference type="GO" id="GO:0006564">
    <property type="term" value="P:L-serine biosynthetic process"/>
    <property type="evidence" value="ECO:0007669"/>
    <property type="project" value="UniProtKB-ARBA"/>
</dbReference>
<dbReference type="GO" id="GO:0004617">
    <property type="term" value="F:phosphoglycerate dehydrogenase activity"/>
    <property type="evidence" value="ECO:0007669"/>
    <property type="project" value="UniProtKB-ARBA"/>
</dbReference>
<dbReference type="AlphaFoldDB" id="A0A4R3MAV6"/>
<dbReference type="FunFam" id="3.40.50.720:FF:000041">
    <property type="entry name" value="D-3-phosphoglycerate dehydrogenase"/>
    <property type="match status" value="1"/>
</dbReference>
<name>A0A4R3MAV6_9BURK</name>
<dbReference type="PANTHER" id="PTHR42789:SF1">
    <property type="entry name" value="D-ISOMER SPECIFIC 2-HYDROXYACID DEHYDROGENASE FAMILY PROTEIN (AFU_ORTHOLOGUE AFUA_6G10090)"/>
    <property type="match status" value="1"/>
</dbReference>
<dbReference type="CDD" id="cd12173">
    <property type="entry name" value="PGDH_4"/>
    <property type="match status" value="1"/>
</dbReference>
<protein>
    <submittedName>
        <fullName evidence="7">(S)-sulfolactate dehydrogenase</fullName>
    </submittedName>
</protein>
<dbReference type="GO" id="GO:0051287">
    <property type="term" value="F:NAD binding"/>
    <property type="evidence" value="ECO:0007669"/>
    <property type="project" value="InterPro"/>
</dbReference>
<evidence type="ECO:0000313" key="7">
    <source>
        <dbReference type="EMBL" id="TCT08997.1"/>
    </source>
</evidence>
<dbReference type="PROSITE" id="PS00670">
    <property type="entry name" value="D_2_HYDROXYACID_DH_2"/>
    <property type="match status" value="1"/>
</dbReference>
<comment type="caution">
    <text evidence="7">The sequence shown here is derived from an EMBL/GenBank/DDBJ whole genome shotgun (WGS) entry which is preliminary data.</text>
</comment>
<evidence type="ECO:0000256" key="3">
    <source>
        <dbReference type="ARBA" id="ARBA00023027"/>
    </source>
</evidence>
<dbReference type="SUPFAM" id="SSF51735">
    <property type="entry name" value="NAD(P)-binding Rossmann-fold domains"/>
    <property type="match status" value="1"/>
</dbReference>
<dbReference type="Pfam" id="PF00389">
    <property type="entry name" value="2-Hacid_dh"/>
    <property type="match status" value="1"/>
</dbReference>